<evidence type="ECO:0000313" key="2">
    <source>
        <dbReference type="EMBL" id="MPM16686.1"/>
    </source>
</evidence>
<protein>
    <submittedName>
        <fullName evidence="2">Uncharacterized protein</fullName>
    </submittedName>
</protein>
<comment type="caution">
    <text evidence="2">The sequence shown here is derived from an EMBL/GenBank/DDBJ whole genome shotgun (WGS) entry which is preliminary data.</text>
</comment>
<feature type="region of interest" description="Disordered" evidence="1">
    <location>
        <begin position="118"/>
        <end position="143"/>
    </location>
</feature>
<gene>
    <name evidence="2" type="ORF">SDC9_63067</name>
</gene>
<organism evidence="2">
    <name type="scientific">bioreactor metagenome</name>
    <dbReference type="NCBI Taxonomy" id="1076179"/>
    <lineage>
        <taxon>unclassified sequences</taxon>
        <taxon>metagenomes</taxon>
        <taxon>ecological metagenomes</taxon>
    </lineage>
</organism>
<feature type="compositionally biased region" description="Low complexity" evidence="1">
    <location>
        <begin position="1"/>
        <end position="13"/>
    </location>
</feature>
<dbReference type="AntiFam" id="ANF00149">
    <property type="entry name" value="Shadow ORF (opposite cshA)"/>
</dbReference>
<name>A0A644XKG7_9ZZZZ</name>
<dbReference type="EMBL" id="VSSQ01002658">
    <property type="protein sequence ID" value="MPM16686.1"/>
    <property type="molecule type" value="Genomic_DNA"/>
</dbReference>
<sequence>MDPAATPTTPRRGIPGRGVGRLGSRLDAAPGVVGVSLAAGVPCGGRPARGPVPGTVPAGGGAALGRGLAALVAGRTAGGPRRADLTGGLRVDLELAEQVVRGGIGLLRIGQVEGEGLVDHLPPGDVGPVDQSDRDALSAGPAGAADPVHVRAGVLGALVVDHVGDAGDVDPAGRHVGGHQDVDASLTEPVQRLFPGRLCPVTVDRCGGEAALAQVVGHPLGLALRPAEDHHPVAILRLQDPGHELGLVEWVRLIDELAGGGDGLHVLLVLGPDVHRRLQVRTGEGDDRGGHRGGEHQRLAILRRLRHQPFDVGQEAEVEHLVGLVQDGDAHPGQIECPTVGEVEEPSGRADHDIDALSKGFELRFVRRAAVDREDPCGGPGRGGDQILAHLVRQLPRGGDDQGLGAGAVAVLGVGREIDALEQREPERERLARPGAGLPDQVTALQGDRDGHFLDREGVHDAVFREGFPESGVDPEIGECCGVV</sequence>
<accession>A0A644XKG7</accession>
<reference evidence="2" key="1">
    <citation type="submission" date="2019-08" db="EMBL/GenBank/DDBJ databases">
        <authorList>
            <person name="Kucharzyk K."/>
            <person name="Murdoch R.W."/>
            <person name="Higgins S."/>
            <person name="Loffler F."/>
        </authorList>
    </citation>
    <scope>NUCLEOTIDE SEQUENCE</scope>
</reference>
<feature type="region of interest" description="Disordered" evidence="1">
    <location>
        <begin position="1"/>
        <end position="20"/>
    </location>
</feature>
<proteinExistence type="predicted"/>
<evidence type="ECO:0000256" key="1">
    <source>
        <dbReference type="SAM" id="MobiDB-lite"/>
    </source>
</evidence>
<dbReference type="AlphaFoldDB" id="A0A644XKG7"/>